<comment type="caution">
    <text evidence="3">The sequence shown here is derived from an EMBL/GenBank/DDBJ whole genome shotgun (WGS) entry which is preliminary data.</text>
</comment>
<reference evidence="3" key="1">
    <citation type="submission" date="2022-07" db="EMBL/GenBank/DDBJ databases">
        <title>Fungi with potential for degradation of polypropylene.</title>
        <authorList>
            <person name="Gostincar C."/>
        </authorList>
    </citation>
    <scope>NUCLEOTIDE SEQUENCE</scope>
    <source>
        <strain evidence="3">EXF-13308</strain>
    </source>
</reference>
<feature type="signal peptide" evidence="2">
    <location>
        <begin position="1"/>
        <end position="16"/>
    </location>
</feature>
<dbReference type="CDD" id="cd00866">
    <property type="entry name" value="PEBP_euk"/>
    <property type="match status" value="1"/>
</dbReference>
<dbReference type="Gene3D" id="3.90.280.10">
    <property type="entry name" value="PEBP-like"/>
    <property type="match status" value="1"/>
</dbReference>
<dbReference type="Pfam" id="PF01161">
    <property type="entry name" value="PBP"/>
    <property type="match status" value="1"/>
</dbReference>
<evidence type="ECO:0000256" key="1">
    <source>
        <dbReference type="SAM" id="MobiDB-lite"/>
    </source>
</evidence>
<dbReference type="GO" id="GO:0030162">
    <property type="term" value="P:regulation of proteolysis"/>
    <property type="evidence" value="ECO:0007669"/>
    <property type="project" value="TreeGrafter"/>
</dbReference>
<feature type="region of interest" description="Disordered" evidence="1">
    <location>
        <begin position="202"/>
        <end position="229"/>
    </location>
</feature>
<dbReference type="GO" id="GO:0005543">
    <property type="term" value="F:phospholipid binding"/>
    <property type="evidence" value="ECO:0007669"/>
    <property type="project" value="TreeGrafter"/>
</dbReference>
<name>A0AA38VJL8_9PEZI</name>
<protein>
    <submittedName>
        <fullName evidence="3">PEBP-like protein</fullName>
    </submittedName>
</protein>
<dbReference type="InterPro" id="IPR008914">
    <property type="entry name" value="PEBP"/>
</dbReference>
<feature type="chain" id="PRO_5041244006" evidence="2">
    <location>
        <begin position="17"/>
        <end position="260"/>
    </location>
</feature>
<dbReference type="PANTHER" id="PTHR11362">
    <property type="entry name" value="PHOSPHATIDYLETHANOLAMINE-BINDING PROTEIN"/>
    <property type="match status" value="1"/>
</dbReference>
<gene>
    <name evidence="3" type="ORF">NKR23_g5149</name>
</gene>
<accession>A0AA38VJL8</accession>
<keyword evidence="2" id="KW-0732">Signal</keyword>
<evidence type="ECO:0000313" key="3">
    <source>
        <dbReference type="EMBL" id="KAJ9148229.1"/>
    </source>
</evidence>
<proteinExistence type="predicted"/>
<dbReference type="AlphaFoldDB" id="A0AA38VJL8"/>
<organism evidence="3 4">
    <name type="scientific">Pleurostoma richardsiae</name>
    <dbReference type="NCBI Taxonomy" id="41990"/>
    <lineage>
        <taxon>Eukaryota</taxon>
        <taxon>Fungi</taxon>
        <taxon>Dikarya</taxon>
        <taxon>Ascomycota</taxon>
        <taxon>Pezizomycotina</taxon>
        <taxon>Sordariomycetes</taxon>
        <taxon>Sordariomycetidae</taxon>
        <taxon>Calosphaeriales</taxon>
        <taxon>Pleurostomataceae</taxon>
        <taxon>Pleurostoma</taxon>
    </lineage>
</organism>
<dbReference type="EMBL" id="JANBVO010000013">
    <property type="protein sequence ID" value="KAJ9148229.1"/>
    <property type="molecule type" value="Genomic_DNA"/>
</dbReference>
<evidence type="ECO:0000256" key="2">
    <source>
        <dbReference type="SAM" id="SignalP"/>
    </source>
</evidence>
<dbReference type="InterPro" id="IPR035810">
    <property type="entry name" value="PEBP_euk"/>
</dbReference>
<feature type="compositionally biased region" description="Gly residues" evidence="1">
    <location>
        <begin position="211"/>
        <end position="222"/>
    </location>
</feature>
<dbReference type="Proteomes" id="UP001174694">
    <property type="component" value="Unassembled WGS sequence"/>
</dbReference>
<dbReference type="SUPFAM" id="SSF49777">
    <property type="entry name" value="PEBP-like"/>
    <property type="match status" value="1"/>
</dbReference>
<sequence length="260" mass="26241">MYRFLAALAVATAVYAVTPEGFEPSSTTDLIVDYNGLAAMNGVVMAKEATQTAPTIATTAKLNGTSFAVIMIDLDIPTNSPPATSTLLHWMQTGLTLATSATVLNTTAGQMEAFMLRNASNTAALASYIGPNPPARVPLSHRYTQILVDTTSAGANATSVLQQAAATRQGFNAVNVLTSAGLLDKVVAGNFFNVTNAGPATSFSNSTTGTTTGGGSTAGTGSTGTSPTPTASLTAAAVASGPQTGIVACLLAVTWMLLTL</sequence>
<dbReference type="InterPro" id="IPR036610">
    <property type="entry name" value="PEBP-like_sf"/>
</dbReference>
<dbReference type="GO" id="GO:0046578">
    <property type="term" value="P:regulation of Ras protein signal transduction"/>
    <property type="evidence" value="ECO:0007669"/>
    <property type="project" value="TreeGrafter"/>
</dbReference>
<dbReference type="PANTHER" id="PTHR11362:SF141">
    <property type="entry name" value="PHOSPHATIDYLETHANOLAMINE-BINDING PROTEIN"/>
    <property type="match status" value="1"/>
</dbReference>
<dbReference type="GO" id="GO:0030414">
    <property type="term" value="F:peptidase inhibitor activity"/>
    <property type="evidence" value="ECO:0007669"/>
    <property type="project" value="TreeGrafter"/>
</dbReference>
<evidence type="ECO:0000313" key="4">
    <source>
        <dbReference type="Proteomes" id="UP001174694"/>
    </source>
</evidence>
<keyword evidence="4" id="KW-1185">Reference proteome</keyword>